<dbReference type="Proteomes" id="UP000694700">
    <property type="component" value="Unplaced"/>
</dbReference>
<evidence type="ECO:0000313" key="2">
    <source>
        <dbReference type="Proteomes" id="UP000694700"/>
    </source>
</evidence>
<evidence type="ECO:0000313" key="1">
    <source>
        <dbReference type="Ensembl" id="ENSCCRP00015047439.1"/>
    </source>
</evidence>
<name>A0A8C1V8B7_CYPCA</name>
<accession>A0A8C1V8B7</accession>
<reference evidence="1" key="1">
    <citation type="submission" date="2025-08" db="UniProtKB">
        <authorList>
            <consortium name="Ensembl"/>
        </authorList>
    </citation>
    <scope>IDENTIFICATION</scope>
</reference>
<dbReference type="Ensembl" id="ENSCCRT00015049024.1">
    <property type="protein sequence ID" value="ENSCCRP00015047439.1"/>
    <property type="gene ID" value="ENSCCRG00015019623.1"/>
</dbReference>
<organism evidence="1 2">
    <name type="scientific">Cyprinus carpio</name>
    <name type="common">Common carp</name>
    <dbReference type="NCBI Taxonomy" id="7962"/>
    <lineage>
        <taxon>Eukaryota</taxon>
        <taxon>Metazoa</taxon>
        <taxon>Chordata</taxon>
        <taxon>Craniata</taxon>
        <taxon>Vertebrata</taxon>
        <taxon>Euteleostomi</taxon>
        <taxon>Actinopterygii</taxon>
        <taxon>Neopterygii</taxon>
        <taxon>Teleostei</taxon>
        <taxon>Ostariophysi</taxon>
        <taxon>Cypriniformes</taxon>
        <taxon>Cyprinidae</taxon>
        <taxon>Cyprininae</taxon>
        <taxon>Cyprinus</taxon>
    </lineage>
</organism>
<proteinExistence type="predicted"/>
<sequence length="59" mass="6857">MCPKSRSGMWKRTWMSSMTVLRCTTTVTAVQTWMKWTVLSAPPNPNSAYFSLKCRNKLR</sequence>
<dbReference type="AlphaFoldDB" id="A0A8C1V8B7"/>
<protein>
    <submittedName>
        <fullName evidence="1">Uncharacterized protein</fullName>
    </submittedName>
</protein>